<dbReference type="InterPro" id="IPR023889">
    <property type="entry name" value="TOMM_kin_cyc"/>
</dbReference>
<evidence type="ECO:0000256" key="1">
    <source>
        <dbReference type="ARBA" id="ARBA00004167"/>
    </source>
</evidence>
<dbReference type="SUPFAM" id="SSF52540">
    <property type="entry name" value="P-loop containing nucleoside triphosphate hydrolases"/>
    <property type="match status" value="1"/>
</dbReference>
<keyword evidence="3 4" id="KW-0067">ATP-binding</keyword>
<accession>A0ABZ2M7C9</accession>
<dbReference type="NCBIfam" id="TIGR03903">
    <property type="entry name" value="TOMM_kin_cyc"/>
    <property type="match status" value="1"/>
</dbReference>
<dbReference type="PANTHER" id="PTHR16305:SF28">
    <property type="entry name" value="GUANYLATE CYCLASE DOMAIN-CONTAINING PROTEIN"/>
    <property type="match status" value="1"/>
</dbReference>
<dbReference type="RefSeq" id="WP_394828041.1">
    <property type="nucleotide sequence ID" value="NZ_CP089984.1"/>
</dbReference>
<evidence type="ECO:0000259" key="6">
    <source>
        <dbReference type="PROSITE" id="PS50125"/>
    </source>
</evidence>
<dbReference type="Pfam" id="PF13191">
    <property type="entry name" value="AAA_16"/>
    <property type="match status" value="1"/>
</dbReference>
<evidence type="ECO:0000256" key="4">
    <source>
        <dbReference type="PROSITE-ProRule" id="PRU10141"/>
    </source>
</evidence>
<dbReference type="InterPro" id="IPR041664">
    <property type="entry name" value="AAA_16"/>
</dbReference>
<dbReference type="CDD" id="cd14014">
    <property type="entry name" value="STKc_PknB_like"/>
    <property type="match status" value="1"/>
</dbReference>
<dbReference type="Proteomes" id="UP001370348">
    <property type="component" value="Chromosome"/>
</dbReference>
<dbReference type="SMART" id="SM00220">
    <property type="entry name" value="S_TKc"/>
    <property type="match status" value="1"/>
</dbReference>
<dbReference type="PROSITE" id="PS50011">
    <property type="entry name" value="PROTEIN_KINASE_DOM"/>
    <property type="match status" value="1"/>
</dbReference>
<feature type="binding site" evidence="4">
    <location>
        <position position="39"/>
    </location>
    <ligand>
        <name>ATP</name>
        <dbReference type="ChEBI" id="CHEBI:30616"/>
    </ligand>
</feature>
<keyword evidence="7" id="KW-0808">Transferase</keyword>
<dbReference type="CDD" id="cd07302">
    <property type="entry name" value="CHD"/>
    <property type="match status" value="1"/>
</dbReference>
<evidence type="ECO:0000313" key="7">
    <source>
        <dbReference type="EMBL" id="WXB18412.1"/>
    </source>
</evidence>
<sequence>MSDLPAVSGYHVMAPIGEGGFGSVYLARQHSTKQLVALKIQRGDPTYRPTGRDEARFEREASLCAELRHPHIVQLLDQGRTEDGRLFAAYQYVPGETLKEYVSRMGPLVVSEAGELMGQVLDALVCAHAHGVVHRDLKPQNIMVSSPGAKPQAKVLDFGIGVVIPGARAGDYKSLTLTHELLGTPAYSAPEQLRGEPPTIKTDLYAWALVFLECLTGAPAVRGASLAEVLHQQLSPAEVPLPQAIAGHPLGALLRRALKKDAAQRCPSSQALWNELQATNLANLVGEILGPQSTGSVAPTVAIQNRERDSRKHQITVLSCALPPAFGGDRGIEQLETELEPLETRLRSQVSECVDIATRFGGYVMGTLADRLLVYFGYPVATDSDAPRALRAAIAIEKHFDRARDLPQGGARIGIHSGLTVMKDVVATGVTASIAMRLENIAPAGAILVSDAVQRRLADAFHFEPFLAGEQEVVKTIAGCYRYVDQAAPSPNDPTVRTKPDRPMVGRQKELDAMSEAWASAQRQAGSLFLVTGEAGIGKSRLVRAFWQREGTEPWWCRCLPEQVNSALFPVLELMRAQLEIPRVDAGLEARRRLERTLGAAGIDVARVIPIFCAWLSLPLGDTYRASKLSPPLQKSELLDAIMAWLLDRAKRQPLLLAFEDLHWSDSTTRELLDRLASVVHQHALLVVTIARPEFANPWAGRARVIALSGLDLEGIKTITDMVLKGRRLPEDVVQLIVERTDGIPLFIEELTRMLLETHLVQGNGGLVLKPGADLSKIPGSIRDSLVGRLDRLGSAKQTAQLAGAIGREFTRELLLAATTKSPEQAERDLQSLRDADLVLRRTSHEQESFFFRHALIRDAAYEMLTSSERCRVHKQIADALEQHFPHAVRADPGAVAHHAFEAGAYPSAIAHGVRAATKALQQSASEEAISRAQTLLKWIKKLPEAEQGSAELKVNSILTPSLMNKYGWAAKELADTAARSLEILKTAGDSPHRVFSLWWIVMNRLVAGNRATLAELTSQLRALAKQTGEAEVIGASEALIGYYSYTQGDCEGGSRAMRLALDAYDPKLHRESGATYGFDVRVYATASLARVTWDMGHAERATALAQDAVSWAREIDHVPSLGIALMYQSIVHQYNDEKEQAGEVSKELLELSARYGLTVYAAYARLMHCWATDDLSGGEESFGLLDTIKSLHAVAYFYSLLADIDLLQSGPEVALARIDTCIALCGSVDEHYYEPHLYLRRARYLTMADPKHEGARARRDLETAQRMAIAQGAAHIAKRASGAMARQRDFG</sequence>
<organism evidence="7 8">
    <name type="scientific">Pendulispora albinea</name>
    <dbReference type="NCBI Taxonomy" id="2741071"/>
    <lineage>
        <taxon>Bacteria</taxon>
        <taxon>Pseudomonadati</taxon>
        <taxon>Myxococcota</taxon>
        <taxon>Myxococcia</taxon>
        <taxon>Myxococcales</taxon>
        <taxon>Sorangiineae</taxon>
        <taxon>Pendulisporaceae</taxon>
        <taxon>Pendulispora</taxon>
    </lineage>
</organism>
<protein>
    <submittedName>
        <fullName evidence="7">TOMM system kinase/cyclase fusion protein</fullName>
    </submittedName>
</protein>
<keyword evidence="7" id="KW-0418">Kinase</keyword>
<dbReference type="Pfam" id="PF00069">
    <property type="entry name" value="Pkinase"/>
    <property type="match status" value="1"/>
</dbReference>
<dbReference type="Gene3D" id="1.10.510.10">
    <property type="entry name" value="Transferase(Phosphotransferase) domain 1"/>
    <property type="match status" value="1"/>
</dbReference>
<dbReference type="SUPFAM" id="SSF55073">
    <property type="entry name" value="Nucleotide cyclase"/>
    <property type="match status" value="1"/>
</dbReference>
<evidence type="ECO:0000259" key="5">
    <source>
        <dbReference type="PROSITE" id="PS50011"/>
    </source>
</evidence>
<feature type="domain" description="Guanylate cyclase" evidence="6">
    <location>
        <begin position="355"/>
        <end position="439"/>
    </location>
</feature>
<dbReference type="PROSITE" id="PS00108">
    <property type="entry name" value="PROTEIN_KINASE_ST"/>
    <property type="match status" value="1"/>
</dbReference>
<keyword evidence="8" id="KW-1185">Reference proteome</keyword>
<dbReference type="InterPro" id="IPR017441">
    <property type="entry name" value="Protein_kinase_ATP_BS"/>
</dbReference>
<dbReference type="InterPro" id="IPR001054">
    <property type="entry name" value="A/G_cyclase"/>
</dbReference>
<dbReference type="SUPFAM" id="SSF56112">
    <property type="entry name" value="Protein kinase-like (PK-like)"/>
    <property type="match status" value="1"/>
</dbReference>
<dbReference type="EMBL" id="CP089984">
    <property type="protein sequence ID" value="WXB18412.1"/>
    <property type="molecule type" value="Genomic_DNA"/>
</dbReference>
<dbReference type="InterPro" id="IPR029787">
    <property type="entry name" value="Nucleotide_cyclase"/>
</dbReference>
<dbReference type="InterPro" id="IPR011009">
    <property type="entry name" value="Kinase-like_dom_sf"/>
</dbReference>
<proteinExistence type="predicted"/>
<reference evidence="7 8" key="1">
    <citation type="submission" date="2021-12" db="EMBL/GenBank/DDBJ databases">
        <title>Discovery of the Pendulisporaceae a myxobacterial family with distinct sporulation behavior and unique specialized metabolism.</title>
        <authorList>
            <person name="Garcia R."/>
            <person name="Popoff A."/>
            <person name="Bader C.D."/>
            <person name="Loehr J."/>
            <person name="Walesch S."/>
            <person name="Walt C."/>
            <person name="Boldt J."/>
            <person name="Bunk B."/>
            <person name="Haeckl F.J.F.P.J."/>
            <person name="Gunesch A.P."/>
            <person name="Birkelbach J."/>
            <person name="Nuebel U."/>
            <person name="Pietschmann T."/>
            <person name="Bach T."/>
            <person name="Mueller R."/>
        </authorList>
    </citation>
    <scope>NUCLEOTIDE SEQUENCE [LARGE SCALE GENOMIC DNA]</scope>
    <source>
        <strain evidence="7 8">MSr11954</strain>
    </source>
</reference>
<dbReference type="PROSITE" id="PS00107">
    <property type="entry name" value="PROTEIN_KINASE_ATP"/>
    <property type="match status" value="1"/>
</dbReference>
<dbReference type="InterPro" id="IPR008271">
    <property type="entry name" value="Ser/Thr_kinase_AS"/>
</dbReference>
<evidence type="ECO:0000256" key="2">
    <source>
        <dbReference type="ARBA" id="ARBA00022741"/>
    </source>
</evidence>
<evidence type="ECO:0000256" key="3">
    <source>
        <dbReference type="ARBA" id="ARBA00022840"/>
    </source>
</evidence>
<gene>
    <name evidence="7" type="ORF">LZC94_14355</name>
</gene>
<dbReference type="InterPro" id="IPR027417">
    <property type="entry name" value="P-loop_NTPase"/>
</dbReference>
<keyword evidence="2 4" id="KW-0547">Nucleotide-binding</keyword>
<evidence type="ECO:0000313" key="8">
    <source>
        <dbReference type="Proteomes" id="UP001370348"/>
    </source>
</evidence>
<dbReference type="PANTHER" id="PTHR16305">
    <property type="entry name" value="TESTICULAR SOLUBLE ADENYLYL CYCLASE"/>
    <property type="match status" value="1"/>
</dbReference>
<dbReference type="InterPro" id="IPR000719">
    <property type="entry name" value="Prot_kinase_dom"/>
</dbReference>
<name>A0ABZ2M7C9_9BACT</name>
<feature type="domain" description="Protein kinase" evidence="5">
    <location>
        <begin position="10"/>
        <end position="277"/>
    </location>
</feature>
<dbReference type="GO" id="GO:0016301">
    <property type="term" value="F:kinase activity"/>
    <property type="evidence" value="ECO:0007669"/>
    <property type="project" value="UniProtKB-KW"/>
</dbReference>
<dbReference type="PROSITE" id="PS50125">
    <property type="entry name" value="GUANYLATE_CYCLASE_2"/>
    <property type="match status" value="1"/>
</dbReference>
<comment type="subcellular location">
    <subcellularLocation>
        <location evidence="1">Membrane</location>
        <topology evidence="1">Single-pass membrane protein</topology>
    </subcellularLocation>
</comment>
<dbReference type="Gene3D" id="3.30.70.1230">
    <property type="entry name" value="Nucleotide cyclase"/>
    <property type="match status" value="1"/>
</dbReference>